<accession>A0A6L5X7P5</accession>
<reference evidence="4 5" key="1">
    <citation type="submission" date="2019-08" db="EMBL/GenBank/DDBJ databases">
        <title>In-depth cultivation of the pig gut microbiome towards novel bacterial diversity and tailored functional studies.</title>
        <authorList>
            <person name="Wylensek D."/>
            <person name="Hitch T.C.A."/>
            <person name="Clavel T."/>
        </authorList>
    </citation>
    <scope>NUCLEOTIDE SEQUENCE [LARGE SCALE GENOMIC DNA]</scope>
    <source>
        <strain evidence="4 5">Oil+RF-744-WCA-WT-11</strain>
    </source>
</reference>
<dbReference type="EMBL" id="VULZ01000004">
    <property type="protein sequence ID" value="MSS14432.1"/>
    <property type="molecule type" value="Genomic_DNA"/>
</dbReference>
<dbReference type="InterPro" id="IPR029044">
    <property type="entry name" value="Nucleotide-diphossugar_trans"/>
</dbReference>
<keyword evidence="1" id="KW-0328">Glycosyltransferase</keyword>
<evidence type="ECO:0000256" key="2">
    <source>
        <dbReference type="ARBA" id="ARBA00022679"/>
    </source>
</evidence>
<dbReference type="Proteomes" id="UP000481852">
    <property type="component" value="Unassembled WGS sequence"/>
</dbReference>
<dbReference type="GO" id="GO:0016757">
    <property type="term" value="F:glycosyltransferase activity"/>
    <property type="evidence" value="ECO:0007669"/>
    <property type="project" value="UniProtKB-KW"/>
</dbReference>
<feature type="domain" description="Glycosyltransferase 2-like" evidence="3">
    <location>
        <begin position="12"/>
        <end position="168"/>
    </location>
</feature>
<dbReference type="PANTHER" id="PTHR22916:SF51">
    <property type="entry name" value="GLYCOSYLTRANSFERASE EPSH-RELATED"/>
    <property type="match status" value="1"/>
</dbReference>
<protein>
    <submittedName>
        <fullName evidence="4">Glycosyltransferase family 2 protein</fullName>
    </submittedName>
</protein>
<evidence type="ECO:0000313" key="5">
    <source>
        <dbReference type="Proteomes" id="UP000481852"/>
    </source>
</evidence>
<proteinExistence type="predicted"/>
<organism evidence="4 5">
    <name type="scientific">Porcincola intestinalis</name>
    <dbReference type="NCBI Taxonomy" id="2606632"/>
    <lineage>
        <taxon>Bacteria</taxon>
        <taxon>Bacillati</taxon>
        <taxon>Bacillota</taxon>
        <taxon>Clostridia</taxon>
        <taxon>Lachnospirales</taxon>
        <taxon>Lachnospiraceae</taxon>
        <taxon>Porcincola</taxon>
    </lineage>
</organism>
<dbReference type="RefSeq" id="WP_154524183.1">
    <property type="nucleotide sequence ID" value="NZ_VULZ01000004.1"/>
</dbReference>
<gene>
    <name evidence="4" type="ORF">FYJ35_05145</name>
</gene>
<dbReference type="AlphaFoldDB" id="A0A6L5X7P5"/>
<comment type="caution">
    <text evidence="4">The sequence shown here is derived from an EMBL/GenBank/DDBJ whole genome shotgun (WGS) entry which is preliminary data.</text>
</comment>
<name>A0A6L5X7P5_9FIRM</name>
<dbReference type="SUPFAM" id="SSF53448">
    <property type="entry name" value="Nucleotide-diphospho-sugar transferases"/>
    <property type="match status" value="1"/>
</dbReference>
<sequence length="336" mass="39017">MNQSTVQRGLVTIIVPAFNSEKYIEKCLNSILRQTYQNLEVIVVDDGSTDGTTEIIRGIAGRDHRIRLLCEENRGTSAARNCGLEEATGEYLTFVDSDDYIARDYIERLQKRCENTGADMVICGLCYVDEDGRILKRIVPDYYQRGVHEEWTFRISAACSHFYRRQIWEKYHVRFAVGERGEDMPVALFFSAVCRRIEILPYAGYAYVQHADSAMGKFRGLKTWNLPLRSLEESITKAEKIGIVNDREFFELFVMRILSTCFFDLARGADRKMLRRIAKYTVRIVETYLPDYMRNSKMNLRSSLDIPFIQRMAVSVMRMLIYTRLIYPVADLLSMI</sequence>
<keyword evidence="5" id="KW-1185">Reference proteome</keyword>
<evidence type="ECO:0000256" key="1">
    <source>
        <dbReference type="ARBA" id="ARBA00022676"/>
    </source>
</evidence>
<dbReference type="CDD" id="cd00761">
    <property type="entry name" value="Glyco_tranf_GTA_type"/>
    <property type="match status" value="1"/>
</dbReference>
<dbReference type="PANTHER" id="PTHR22916">
    <property type="entry name" value="GLYCOSYLTRANSFERASE"/>
    <property type="match status" value="1"/>
</dbReference>
<dbReference type="Pfam" id="PF00535">
    <property type="entry name" value="Glycos_transf_2"/>
    <property type="match status" value="1"/>
</dbReference>
<evidence type="ECO:0000313" key="4">
    <source>
        <dbReference type="EMBL" id="MSS14432.1"/>
    </source>
</evidence>
<keyword evidence="2 4" id="KW-0808">Transferase</keyword>
<evidence type="ECO:0000259" key="3">
    <source>
        <dbReference type="Pfam" id="PF00535"/>
    </source>
</evidence>
<dbReference type="InterPro" id="IPR001173">
    <property type="entry name" value="Glyco_trans_2-like"/>
</dbReference>
<dbReference type="Gene3D" id="3.90.550.10">
    <property type="entry name" value="Spore Coat Polysaccharide Biosynthesis Protein SpsA, Chain A"/>
    <property type="match status" value="1"/>
</dbReference>